<sequence length="318" mass="35275">MKSPTHLNALRAFEATARLGSFKAAADEIGVTPEAVGQLVRTLESYLDIQLFHRGRGGKRLTPTKEALEVLPSLSEAFRSLVSITDTLKGLSRSNVVTLSSSPSVMAKWLLQLLPSFLSENPELDVRLDMTDRVLDVSAGEADIAIRYGQEVSSAGLDVIELVRDEKLFPVCCPRLLEEHPEVTGLDGLLRQTLIRDATMKNPRYPGWSEWFEKAANTNGNGEKVNRKKVSNARLEAGHYLEVNASLAAIEMAKMSQGVALAREYLVRSEIANGSLVNLYPDCAISTSWNYYIVTRKDSGENVERFARWLKENLSQHL</sequence>
<dbReference type="RefSeq" id="WP_166844606.1">
    <property type="nucleotide sequence ID" value="NZ_JAAONY010000002.1"/>
</dbReference>
<comment type="similarity">
    <text evidence="1">Belongs to the LysR transcriptional regulatory family.</text>
</comment>
<dbReference type="Pfam" id="PF03466">
    <property type="entry name" value="LysR_substrate"/>
    <property type="match status" value="1"/>
</dbReference>
<dbReference type="InterPro" id="IPR058163">
    <property type="entry name" value="LysR-type_TF_proteobact-type"/>
</dbReference>
<accession>A0A7X0MVT8</accession>
<dbReference type="AlphaFoldDB" id="A0A7X0MVT8"/>
<keyword evidence="4" id="KW-0804">Transcription</keyword>
<dbReference type="InterPro" id="IPR036390">
    <property type="entry name" value="WH_DNA-bd_sf"/>
</dbReference>
<dbReference type="InParanoid" id="A0A7X0MVT8"/>
<dbReference type="PROSITE" id="PS50931">
    <property type="entry name" value="HTH_LYSR"/>
    <property type="match status" value="1"/>
</dbReference>
<evidence type="ECO:0000256" key="2">
    <source>
        <dbReference type="ARBA" id="ARBA00023015"/>
    </source>
</evidence>
<dbReference type="InterPro" id="IPR000847">
    <property type="entry name" value="LysR_HTH_N"/>
</dbReference>
<evidence type="ECO:0000256" key="1">
    <source>
        <dbReference type="ARBA" id="ARBA00009437"/>
    </source>
</evidence>
<dbReference type="InterPro" id="IPR005119">
    <property type="entry name" value="LysR_subst-bd"/>
</dbReference>
<dbReference type="GO" id="GO:0006351">
    <property type="term" value="P:DNA-templated transcription"/>
    <property type="evidence" value="ECO:0007669"/>
    <property type="project" value="TreeGrafter"/>
</dbReference>
<dbReference type="Pfam" id="PF00126">
    <property type="entry name" value="HTH_1"/>
    <property type="match status" value="1"/>
</dbReference>
<keyword evidence="3" id="KW-0238">DNA-binding</keyword>
<dbReference type="Proteomes" id="UP000528457">
    <property type="component" value="Unassembled WGS sequence"/>
</dbReference>
<keyword evidence="7" id="KW-1185">Reference proteome</keyword>
<dbReference type="GO" id="GO:0003700">
    <property type="term" value="F:DNA-binding transcription factor activity"/>
    <property type="evidence" value="ECO:0007669"/>
    <property type="project" value="InterPro"/>
</dbReference>
<proteinExistence type="inferred from homology"/>
<reference evidence="6 7" key="1">
    <citation type="submission" date="2020-08" db="EMBL/GenBank/DDBJ databases">
        <title>Genomic Encyclopedia of Type Strains, Phase IV (KMG-IV): sequencing the most valuable type-strain genomes for metagenomic binning, comparative biology and taxonomic classification.</title>
        <authorList>
            <person name="Goeker M."/>
        </authorList>
    </citation>
    <scope>NUCLEOTIDE SEQUENCE [LARGE SCALE GENOMIC DNA]</scope>
    <source>
        <strain evidence="6 7">DSM 22368</strain>
    </source>
</reference>
<dbReference type="EMBL" id="JACHHT010000002">
    <property type="protein sequence ID" value="MBB6521748.1"/>
    <property type="molecule type" value="Genomic_DNA"/>
</dbReference>
<dbReference type="PANTHER" id="PTHR30537:SF26">
    <property type="entry name" value="GLYCINE CLEAVAGE SYSTEM TRANSCRIPTIONAL ACTIVATOR"/>
    <property type="match status" value="1"/>
</dbReference>
<dbReference type="InterPro" id="IPR036388">
    <property type="entry name" value="WH-like_DNA-bd_sf"/>
</dbReference>
<evidence type="ECO:0000259" key="5">
    <source>
        <dbReference type="PROSITE" id="PS50931"/>
    </source>
</evidence>
<dbReference type="Gene3D" id="3.40.190.10">
    <property type="entry name" value="Periplasmic binding protein-like II"/>
    <property type="match status" value="2"/>
</dbReference>
<evidence type="ECO:0000313" key="6">
    <source>
        <dbReference type="EMBL" id="MBB6521748.1"/>
    </source>
</evidence>
<organism evidence="6 7">
    <name type="scientific">Pseudoteredinibacter isoporae</name>
    <dbReference type="NCBI Taxonomy" id="570281"/>
    <lineage>
        <taxon>Bacteria</taxon>
        <taxon>Pseudomonadati</taxon>
        <taxon>Pseudomonadota</taxon>
        <taxon>Gammaproteobacteria</taxon>
        <taxon>Cellvibrionales</taxon>
        <taxon>Cellvibrionaceae</taxon>
        <taxon>Pseudoteredinibacter</taxon>
    </lineage>
</organism>
<dbReference type="Gene3D" id="1.10.10.10">
    <property type="entry name" value="Winged helix-like DNA-binding domain superfamily/Winged helix DNA-binding domain"/>
    <property type="match status" value="1"/>
</dbReference>
<dbReference type="SUPFAM" id="SSF46785">
    <property type="entry name" value="Winged helix' DNA-binding domain"/>
    <property type="match status" value="1"/>
</dbReference>
<keyword evidence="2" id="KW-0805">Transcription regulation</keyword>
<dbReference type="GO" id="GO:0043565">
    <property type="term" value="F:sequence-specific DNA binding"/>
    <property type="evidence" value="ECO:0007669"/>
    <property type="project" value="TreeGrafter"/>
</dbReference>
<evidence type="ECO:0000256" key="3">
    <source>
        <dbReference type="ARBA" id="ARBA00023125"/>
    </source>
</evidence>
<dbReference type="PANTHER" id="PTHR30537">
    <property type="entry name" value="HTH-TYPE TRANSCRIPTIONAL REGULATOR"/>
    <property type="match status" value="1"/>
</dbReference>
<feature type="domain" description="HTH lysR-type" evidence="5">
    <location>
        <begin position="1"/>
        <end position="62"/>
    </location>
</feature>
<comment type="caution">
    <text evidence="6">The sequence shown here is derived from an EMBL/GenBank/DDBJ whole genome shotgun (WGS) entry which is preliminary data.</text>
</comment>
<protein>
    <submittedName>
        <fullName evidence="6">LysR family glycine cleavage system transcriptional activator</fullName>
    </submittedName>
</protein>
<evidence type="ECO:0000256" key="4">
    <source>
        <dbReference type="ARBA" id="ARBA00023163"/>
    </source>
</evidence>
<gene>
    <name evidence="6" type="ORF">HNR48_002033</name>
</gene>
<dbReference type="CDD" id="cd08432">
    <property type="entry name" value="PBP2_GcdR_TrpI_HvrB_AmpR_like"/>
    <property type="match status" value="1"/>
</dbReference>
<evidence type="ECO:0000313" key="7">
    <source>
        <dbReference type="Proteomes" id="UP000528457"/>
    </source>
</evidence>
<dbReference type="SUPFAM" id="SSF53850">
    <property type="entry name" value="Periplasmic binding protein-like II"/>
    <property type="match status" value="1"/>
</dbReference>
<name>A0A7X0MVT8_9GAMM</name>